<evidence type="ECO:0000313" key="8">
    <source>
        <dbReference type="Proteomes" id="UP000230750"/>
    </source>
</evidence>
<feature type="domain" description="RING-type" evidence="5">
    <location>
        <begin position="20"/>
        <end position="60"/>
    </location>
</feature>
<reference evidence="7 8" key="1">
    <citation type="journal article" date="2017" name="PLoS Biol.">
        <title>The sea cucumber genome provides insights into morphological evolution and visceral regeneration.</title>
        <authorList>
            <person name="Zhang X."/>
            <person name="Sun L."/>
            <person name="Yuan J."/>
            <person name="Sun Y."/>
            <person name="Gao Y."/>
            <person name="Zhang L."/>
            <person name="Li S."/>
            <person name="Dai H."/>
            <person name="Hamel J.F."/>
            <person name="Liu C."/>
            <person name="Yu Y."/>
            <person name="Liu S."/>
            <person name="Lin W."/>
            <person name="Guo K."/>
            <person name="Jin S."/>
            <person name="Xu P."/>
            <person name="Storey K.B."/>
            <person name="Huan P."/>
            <person name="Zhang T."/>
            <person name="Zhou Y."/>
            <person name="Zhang J."/>
            <person name="Lin C."/>
            <person name="Li X."/>
            <person name="Xing L."/>
            <person name="Huo D."/>
            <person name="Sun M."/>
            <person name="Wang L."/>
            <person name="Mercier A."/>
            <person name="Li F."/>
            <person name="Yang H."/>
            <person name="Xiang J."/>
        </authorList>
    </citation>
    <scope>NUCLEOTIDE SEQUENCE [LARGE SCALE GENOMIC DNA]</scope>
    <source>
        <strain evidence="7">Shaxun</strain>
        <tissue evidence="7">Muscle</tissue>
    </source>
</reference>
<dbReference type="SUPFAM" id="SSF57850">
    <property type="entry name" value="RING/U-box"/>
    <property type="match status" value="1"/>
</dbReference>
<dbReference type="PROSITE" id="PS50089">
    <property type="entry name" value="ZF_RING_2"/>
    <property type="match status" value="1"/>
</dbReference>
<dbReference type="InterPro" id="IPR027370">
    <property type="entry name" value="Znf-RING_euk"/>
</dbReference>
<keyword evidence="3" id="KW-0862">Zinc</keyword>
<evidence type="ECO:0000256" key="1">
    <source>
        <dbReference type="ARBA" id="ARBA00022723"/>
    </source>
</evidence>
<dbReference type="InterPro" id="IPR017907">
    <property type="entry name" value="Znf_RING_CS"/>
</dbReference>
<accession>A0A2G8KTM2</accession>
<evidence type="ECO:0000256" key="3">
    <source>
        <dbReference type="ARBA" id="ARBA00022833"/>
    </source>
</evidence>
<dbReference type="Gene3D" id="3.30.40.10">
    <property type="entry name" value="Zinc/RING finger domain, C3HC4 (zinc finger)"/>
    <property type="match status" value="1"/>
</dbReference>
<evidence type="ECO:0000256" key="2">
    <source>
        <dbReference type="ARBA" id="ARBA00022771"/>
    </source>
</evidence>
<dbReference type="OrthoDB" id="6105938at2759"/>
<dbReference type="PANTHER" id="PTHR25462">
    <property type="entry name" value="BONUS, ISOFORM C-RELATED"/>
    <property type="match status" value="1"/>
</dbReference>
<dbReference type="GO" id="GO:0008270">
    <property type="term" value="F:zinc ion binding"/>
    <property type="evidence" value="ECO:0007669"/>
    <property type="project" value="UniProtKB-KW"/>
</dbReference>
<dbReference type="PANTHER" id="PTHR25462:SF291">
    <property type="entry name" value="E3 UBIQUITIN-PROTEIN LIGASE TRIM45"/>
    <property type="match status" value="1"/>
</dbReference>
<dbReference type="GO" id="GO:0061630">
    <property type="term" value="F:ubiquitin protein ligase activity"/>
    <property type="evidence" value="ECO:0007669"/>
    <property type="project" value="TreeGrafter"/>
</dbReference>
<dbReference type="PROSITE" id="PS50119">
    <property type="entry name" value="ZF_BBOX"/>
    <property type="match status" value="2"/>
</dbReference>
<dbReference type="Proteomes" id="UP000230750">
    <property type="component" value="Unassembled WGS sequence"/>
</dbReference>
<name>A0A2G8KTM2_STIJA</name>
<dbReference type="EMBL" id="MRZV01000379">
    <property type="protein sequence ID" value="PIK51305.1"/>
    <property type="molecule type" value="Genomic_DNA"/>
</dbReference>
<evidence type="ECO:0000256" key="4">
    <source>
        <dbReference type="PROSITE-ProRule" id="PRU00024"/>
    </source>
</evidence>
<gene>
    <name evidence="7" type="ORF">BSL78_11782</name>
</gene>
<feature type="domain" description="B box-type" evidence="6">
    <location>
        <begin position="162"/>
        <end position="205"/>
    </location>
</feature>
<dbReference type="CDD" id="cd19757">
    <property type="entry name" value="Bbox1"/>
    <property type="match status" value="1"/>
</dbReference>
<dbReference type="InterPro" id="IPR013083">
    <property type="entry name" value="Znf_RING/FYVE/PHD"/>
</dbReference>
<comment type="caution">
    <text evidence="7">The sequence shown here is derived from an EMBL/GenBank/DDBJ whole genome shotgun (WGS) entry which is preliminary data.</text>
</comment>
<keyword evidence="2 4" id="KW-0863">Zinc-finger</keyword>
<keyword evidence="8" id="KW-1185">Reference proteome</keyword>
<proteinExistence type="predicted"/>
<protein>
    <submittedName>
        <fullName evidence="7">Uncharacterized protein</fullName>
    </submittedName>
</protein>
<sequence>MASGYDTSKVSLFAETFLTCRHCKKLYTRPTILVCSHTFCKDCLAELLLADETVTCPSCQENMLLPKKGIEALKSNTFVEFLLKYVHLLKTFGSPSELKGKCKLCECEDIKVYCQECSGAICNVCETQHERMKPFKGHTVLQLSDMLQMDVTDVIGMLSKGEAEEECPNHHGEPLRFFCQRCNTAVCRDCIVVEHNTGDHRVTALDEITDSRRRRLEDGLEKLKKRRERNSNFVNGKEESMRNLLDQKLEISNAIENITKEVIDKINLRKQHFLISWRKSLLPN</sequence>
<feature type="domain" description="B box-type" evidence="6">
    <location>
        <begin position="102"/>
        <end position="143"/>
    </location>
</feature>
<dbReference type="STRING" id="307972.A0A2G8KTM2"/>
<evidence type="ECO:0000259" key="6">
    <source>
        <dbReference type="PROSITE" id="PS50119"/>
    </source>
</evidence>
<dbReference type="SMART" id="SM00336">
    <property type="entry name" value="BBOX"/>
    <property type="match status" value="2"/>
</dbReference>
<dbReference type="InterPro" id="IPR047153">
    <property type="entry name" value="TRIM45/56/19-like"/>
</dbReference>
<dbReference type="Gene3D" id="3.30.160.60">
    <property type="entry name" value="Classic Zinc Finger"/>
    <property type="match status" value="1"/>
</dbReference>
<dbReference type="SMART" id="SM00184">
    <property type="entry name" value="RING"/>
    <property type="match status" value="1"/>
</dbReference>
<dbReference type="InterPro" id="IPR000315">
    <property type="entry name" value="Znf_B-box"/>
</dbReference>
<evidence type="ECO:0000259" key="5">
    <source>
        <dbReference type="PROSITE" id="PS50089"/>
    </source>
</evidence>
<dbReference type="Pfam" id="PF00643">
    <property type="entry name" value="zf-B_box"/>
    <property type="match status" value="2"/>
</dbReference>
<dbReference type="AlphaFoldDB" id="A0A2G8KTM2"/>
<dbReference type="SUPFAM" id="SSF57845">
    <property type="entry name" value="B-box zinc-binding domain"/>
    <property type="match status" value="1"/>
</dbReference>
<evidence type="ECO:0000313" key="7">
    <source>
        <dbReference type="EMBL" id="PIK51305.1"/>
    </source>
</evidence>
<keyword evidence="1" id="KW-0479">Metal-binding</keyword>
<dbReference type="PROSITE" id="PS00518">
    <property type="entry name" value="ZF_RING_1"/>
    <property type="match status" value="1"/>
</dbReference>
<dbReference type="Pfam" id="PF13445">
    <property type="entry name" value="zf-RING_UBOX"/>
    <property type="match status" value="1"/>
</dbReference>
<organism evidence="7 8">
    <name type="scientific">Stichopus japonicus</name>
    <name type="common">Sea cucumber</name>
    <dbReference type="NCBI Taxonomy" id="307972"/>
    <lineage>
        <taxon>Eukaryota</taxon>
        <taxon>Metazoa</taxon>
        <taxon>Echinodermata</taxon>
        <taxon>Eleutherozoa</taxon>
        <taxon>Echinozoa</taxon>
        <taxon>Holothuroidea</taxon>
        <taxon>Aspidochirotacea</taxon>
        <taxon>Aspidochirotida</taxon>
        <taxon>Stichopodidae</taxon>
        <taxon>Apostichopus</taxon>
    </lineage>
</organism>
<dbReference type="InterPro" id="IPR001841">
    <property type="entry name" value="Znf_RING"/>
</dbReference>